<dbReference type="PANTHER" id="PTHR13633">
    <property type="entry name" value="MITOCHONDRIAL TRANSCRIPTION RESCUE FACTOR 1"/>
    <property type="match status" value="1"/>
</dbReference>
<dbReference type="PANTHER" id="PTHR13633:SF3">
    <property type="entry name" value="MITOCHONDRIAL TRANSCRIPTION RESCUE FACTOR 1"/>
    <property type="match status" value="1"/>
</dbReference>
<dbReference type="CDD" id="cd00165">
    <property type="entry name" value="S4"/>
    <property type="match status" value="1"/>
</dbReference>
<organism evidence="3 4">
    <name type="scientific">Caldicellulosiruptor morganii</name>
    <dbReference type="NCBI Taxonomy" id="1387555"/>
    <lineage>
        <taxon>Bacteria</taxon>
        <taxon>Bacillati</taxon>
        <taxon>Bacillota</taxon>
        <taxon>Bacillota incertae sedis</taxon>
        <taxon>Caldicellulosiruptorales</taxon>
        <taxon>Caldicellulosiruptoraceae</taxon>
        <taxon>Caldicellulosiruptor</taxon>
    </lineage>
</organism>
<dbReference type="RefSeq" id="WP_045169526.1">
    <property type="nucleotide sequence ID" value="NZ_CP113865.1"/>
</dbReference>
<keyword evidence="4" id="KW-1185">Reference proteome</keyword>
<dbReference type="InterPro" id="IPR002942">
    <property type="entry name" value="S4_RNA-bd"/>
</dbReference>
<dbReference type="EMBL" id="CP113865">
    <property type="protein sequence ID" value="WAM32829.1"/>
    <property type="molecule type" value="Genomic_DNA"/>
</dbReference>
<dbReference type="PROSITE" id="PS50889">
    <property type="entry name" value="S4"/>
    <property type="match status" value="1"/>
</dbReference>
<dbReference type="InterPro" id="IPR040591">
    <property type="entry name" value="RqcP2_RBD"/>
</dbReference>
<dbReference type="Proteomes" id="UP001164909">
    <property type="component" value="Chromosome"/>
</dbReference>
<evidence type="ECO:0000256" key="1">
    <source>
        <dbReference type="PROSITE-ProRule" id="PRU00182"/>
    </source>
</evidence>
<accession>A0ABY7BN54</accession>
<dbReference type="InterPro" id="IPR036986">
    <property type="entry name" value="S4_RNA-bd_sf"/>
</dbReference>
<dbReference type="Pfam" id="PF01479">
    <property type="entry name" value="S4"/>
    <property type="match status" value="1"/>
</dbReference>
<reference evidence="3" key="1">
    <citation type="submission" date="2022-12" db="EMBL/GenBank/DDBJ databases">
        <authorList>
            <person name="Bing R.G."/>
            <person name="Willard D.J."/>
            <person name="Manesh M.J.H."/>
            <person name="Laemthong T."/>
            <person name="Crosby J.R."/>
            <person name="Kelly R.M."/>
        </authorList>
    </citation>
    <scope>NUCLEOTIDE SEQUENCE</scope>
    <source>
        <strain evidence="3">DSM 8990</strain>
    </source>
</reference>
<dbReference type="SUPFAM" id="SSF55174">
    <property type="entry name" value="Alpha-L RNA-binding motif"/>
    <property type="match status" value="1"/>
</dbReference>
<gene>
    <name evidence="3" type="ORF">OTK00_001277</name>
</gene>
<dbReference type="Gene3D" id="3.30.1370.160">
    <property type="match status" value="1"/>
</dbReference>
<proteinExistence type="predicted"/>
<dbReference type="Gene3D" id="3.30.70.330">
    <property type="match status" value="1"/>
</dbReference>
<dbReference type="InterPro" id="IPR012677">
    <property type="entry name" value="Nucleotide-bd_a/b_plait_sf"/>
</dbReference>
<keyword evidence="1" id="KW-0694">RNA-binding</keyword>
<dbReference type="Pfam" id="PF17774">
    <property type="entry name" value="YlmH_RBD"/>
    <property type="match status" value="1"/>
</dbReference>
<protein>
    <submittedName>
        <fullName evidence="3">YlmH/Sll1252 family protein</fullName>
    </submittedName>
</protein>
<feature type="domain" description="RNA-binding S4" evidence="2">
    <location>
        <begin position="180"/>
        <end position="242"/>
    </location>
</feature>
<evidence type="ECO:0000313" key="4">
    <source>
        <dbReference type="Proteomes" id="UP001164909"/>
    </source>
</evidence>
<dbReference type="SMART" id="SM00363">
    <property type="entry name" value="S4"/>
    <property type="match status" value="1"/>
</dbReference>
<evidence type="ECO:0000313" key="3">
    <source>
        <dbReference type="EMBL" id="WAM32829.1"/>
    </source>
</evidence>
<name>A0ABY7BN54_9FIRM</name>
<evidence type="ECO:0000259" key="2">
    <source>
        <dbReference type="SMART" id="SM00363"/>
    </source>
</evidence>
<sequence>MYYIPEENKFEILKVKNLLERCYGNIEYSDFLSPFAQRYITDVILKDESQHVFYQAWGGYEEAERKVLAIFDAIYSDKVDSSHFPIEIILVESDTMLSHRQILGTFIGQGLKRDKIGDILVKEHRALVFVKEEVSFFIATHINRIGKDRVKIETVNKDELDISQFIQNSGKKIVCSVPSMRVDAIVSHAFGISREEANALVRQFKVAVNWMYIDKPSYEVKEGDLISVRHHGRLKIEKVLTTTKKGRISIEVLRFS</sequence>
<dbReference type="Gene3D" id="3.10.290.10">
    <property type="entry name" value="RNA-binding S4 domain"/>
    <property type="match status" value="1"/>
</dbReference>